<comment type="similarity">
    <text evidence="1">Belongs to the bacterial ribosomal protein bL33 family.</text>
</comment>
<protein>
    <recommendedName>
        <fullName evidence="5">Ribosomal protein L33</fullName>
    </recommendedName>
</protein>
<keyword evidence="3" id="KW-0687">Ribonucleoprotein</keyword>
<evidence type="ECO:0000256" key="2">
    <source>
        <dbReference type="ARBA" id="ARBA00022980"/>
    </source>
</evidence>
<accession>A0AAW2IEF4</accession>
<dbReference type="InterPro" id="IPR038584">
    <property type="entry name" value="Ribosomal_bL33_sf"/>
</dbReference>
<proteinExistence type="inferred from homology"/>
<dbReference type="GO" id="GO:1990904">
    <property type="term" value="C:ribonucleoprotein complex"/>
    <property type="evidence" value="ECO:0007669"/>
    <property type="project" value="UniProtKB-KW"/>
</dbReference>
<evidence type="ECO:0000256" key="1">
    <source>
        <dbReference type="ARBA" id="ARBA00007596"/>
    </source>
</evidence>
<sequence length="110" mass="12918">MFVTAVNLAKKAKTRFSMVLMQSLSSDHTRVSFRDKTSDKREILAFDPYVQMISVYREKKKIRTARGSLNYNENFNLPKFDEKGNLIEEPPCRRILFDETSRARKIPKLD</sequence>
<gene>
    <name evidence="4" type="ORF">PYX00_001857</name>
</gene>
<dbReference type="Gene3D" id="2.20.28.120">
    <property type="entry name" value="Ribosomal protein L33"/>
    <property type="match status" value="1"/>
</dbReference>
<evidence type="ECO:0008006" key="5">
    <source>
        <dbReference type="Google" id="ProtNLM"/>
    </source>
</evidence>
<dbReference type="GO" id="GO:0005840">
    <property type="term" value="C:ribosome"/>
    <property type="evidence" value="ECO:0007669"/>
    <property type="project" value="UniProtKB-KW"/>
</dbReference>
<dbReference type="AlphaFoldDB" id="A0AAW2IEF4"/>
<organism evidence="4">
    <name type="scientific">Menopon gallinae</name>
    <name type="common">poultry shaft louse</name>
    <dbReference type="NCBI Taxonomy" id="328185"/>
    <lineage>
        <taxon>Eukaryota</taxon>
        <taxon>Metazoa</taxon>
        <taxon>Ecdysozoa</taxon>
        <taxon>Arthropoda</taxon>
        <taxon>Hexapoda</taxon>
        <taxon>Insecta</taxon>
        <taxon>Pterygota</taxon>
        <taxon>Neoptera</taxon>
        <taxon>Paraneoptera</taxon>
        <taxon>Psocodea</taxon>
        <taxon>Troctomorpha</taxon>
        <taxon>Phthiraptera</taxon>
        <taxon>Amblycera</taxon>
        <taxon>Menoponidae</taxon>
        <taxon>Menopon</taxon>
    </lineage>
</organism>
<reference evidence="4" key="1">
    <citation type="journal article" date="2024" name="Gigascience">
        <title>Chromosome-level genome of the poultry shaft louse Menopon gallinae provides insight into the host-switching and adaptive evolution of parasitic lice.</title>
        <authorList>
            <person name="Xu Y."/>
            <person name="Ma L."/>
            <person name="Liu S."/>
            <person name="Liang Y."/>
            <person name="Liu Q."/>
            <person name="He Z."/>
            <person name="Tian L."/>
            <person name="Duan Y."/>
            <person name="Cai W."/>
            <person name="Li H."/>
            <person name="Song F."/>
        </authorList>
    </citation>
    <scope>NUCLEOTIDE SEQUENCE</scope>
    <source>
        <strain evidence="4">Cailab_2023a</strain>
    </source>
</reference>
<name>A0AAW2IEF4_9NEOP</name>
<comment type="caution">
    <text evidence="4">The sequence shown here is derived from an EMBL/GenBank/DDBJ whole genome shotgun (WGS) entry which is preliminary data.</text>
</comment>
<evidence type="ECO:0000313" key="4">
    <source>
        <dbReference type="EMBL" id="KAL0280625.1"/>
    </source>
</evidence>
<dbReference type="EMBL" id="JARGDH010000001">
    <property type="protein sequence ID" value="KAL0280625.1"/>
    <property type="molecule type" value="Genomic_DNA"/>
</dbReference>
<evidence type="ECO:0000256" key="3">
    <source>
        <dbReference type="ARBA" id="ARBA00023274"/>
    </source>
</evidence>
<keyword evidence="2" id="KW-0689">Ribosomal protein</keyword>